<evidence type="ECO:0008006" key="3">
    <source>
        <dbReference type="Google" id="ProtNLM"/>
    </source>
</evidence>
<gene>
    <name evidence="1" type="ORF">Q9295_00285</name>
</gene>
<comment type="caution">
    <text evidence="1">The sequence shown here is derived from an EMBL/GenBank/DDBJ whole genome shotgun (WGS) entry which is preliminary data.</text>
</comment>
<evidence type="ECO:0000313" key="1">
    <source>
        <dbReference type="EMBL" id="MDQ2064797.1"/>
    </source>
</evidence>
<evidence type="ECO:0000313" key="2">
    <source>
        <dbReference type="Proteomes" id="UP001239680"/>
    </source>
</evidence>
<accession>A0ABU0VSU2</accession>
<protein>
    <recommendedName>
        <fullName evidence="3">Excinuclease ABC subunit A</fullName>
    </recommendedName>
</protein>
<sequence length="140" mass="15097">MNGFKLRAFRIVTLCFFAAGCVETSVQPLTQTSFKVSTEAEDLCGSKGTRDITFRTAAIEVIKRGADRFVVVGDQSHSAITGGMFTSYGTFDTYGTKTQDMVIQIVHKGSQGYNNALSARQTLGPDWQAIVAEGAPQSCL</sequence>
<proteinExistence type="predicted"/>
<dbReference type="Proteomes" id="UP001239680">
    <property type="component" value="Unassembled WGS sequence"/>
</dbReference>
<dbReference type="EMBL" id="JAVDBT010000001">
    <property type="protein sequence ID" value="MDQ2064797.1"/>
    <property type="molecule type" value="Genomic_DNA"/>
</dbReference>
<name>A0ABU0VSU2_9RHOB</name>
<dbReference type="PROSITE" id="PS51257">
    <property type="entry name" value="PROKAR_LIPOPROTEIN"/>
    <property type="match status" value="1"/>
</dbReference>
<organism evidence="1 2">
    <name type="scientific">Pseudogemmobacter lacusdianii</name>
    <dbReference type="NCBI Taxonomy" id="3069608"/>
    <lineage>
        <taxon>Bacteria</taxon>
        <taxon>Pseudomonadati</taxon>
        <taxon>Pseudomonadota</taxon>
        <taxon>Alphaproteobacteria</taxon>
        <taxon>Rhodobacterales</taxon>
        <taxon>Paracoccaceae</taxon>
        <taxon>Pseudogemmobacter</taxon>
    </lineage>
</organism>
<dbReference type="RefSeq" id="WP_306678258.1">
    <property type="nucleotide sequence ID" value="NZ_JAVDBT010000001.1"/>
</dbReference>
<reference evidence="1 2" key="1">
    <citation type="submission" date="2023-08" db="EMBL/GenBank/DDBJ databases">
        <title>Characterization of two Paracoccaceae strains isolated from Phycosphere and proposal of Xinfangfangia lacusdiani sp. nov.</title>
        <authorList>
            <person name="Deng Y."/>
            <person name="Zhang Y.Q."/>
        </authorList>
    </citation>
    <scope>NUCLEOTIDE SEQUENCE [LARGE SCALE GENOMIC DNA]</scope>
    <source>
        <strain evidence="1 2">CPCC 101601</strain>
    </source>
</reference>
<keyword evidence="2" id="KW-1185">Reference proteome</keyword>